<evidence type="ECO:0000313" key="1">
    <source>
        <dbReference type="EMBL" id="KAE9011326.1"/>
    </source>
</evidence>
<dbReference type="Proteomes" id="UP000435112">
    <property type="component" value="Unassembled WGS sequence"/>
</dbReference>
<evidence type="ECO:0008006" key="7">
    <source>
        <dbReference type="Google" id="ProtNLM"/>
    </source>
</evidence>
<evidence type="ECO:0000313" key="4">
    <source>
        <dbReference type="Proteomes" id="UP000429607"/>
    </source>
</evidence>
<dbReference type="EMBL" id="QXFV01001229">
    <property type="protein sequence ID" value="KAE9011326.1"/>
    <property type="molecule type" value="Genomic_DNA"/>
</dbReference>
<organism evidence="1 4">
    <name type="scientific">Phytophthora rubi</name>
    <dbReference type="NCBI Taxonomy" id="129364"/>
    <lineage>
        <taxon>Eukaryota</taxon>
        <taxon>Sar</taxon>
        <taxon>Stramenopiles</taxon>
        <taxon>Oomycota</taxon>
        <taxon>Peronosporomycetes</taxon>
        <taxon>Peronosporales</taxon>
        <taxon>Peronosporaceae</taxon>
        <taxon>Phytophthora</taxon>
    </lineage>
</organism>
<dbReference type="OrthoDB" id="1113209at2759"/>
<dbReference type="CDD" id="cd09272">
    <property type="entry name" value="RNase_HI_RT_Ty1"/>
    <property type="match status" value="1"/>
</dbReference>
<evidence type="ECO:0000313" key="6">
    <source>
        <dbReference type="Proteomes" id="UP000435112"/>
    </source>
</evidence>
<sequence>MALAKNVGYQDRTKHIDVRYHFIREKVVNNDVELECVDTKKQLADFMTKGSIAKMLRYLMMRSNGGHRLEASN</sequence>
<dbReference type="EMBL" id="QXFU01000904">
    <property type="protein sequence ID" value="KAE9016722.1"/>
    <property type="molecule type" value="Genomic_DNA"/>
</dbReference>
<dbReference type="Proteomes" id="UP000434957">
    <property type="component" value="Unassembled WGS sequence"/>
</dbReference>
<evidence type="ECO:0000313" key="2">
    <source>
        <dbReference type="EMBL" id="KAE9016722.1"/>
    </source>
</evidence>
<accession>A0A6A3KUY7</accession>
<dbReference type="EMBL" id="QXFT01001468">
    <property type="protein sequence ID" value="KAE9317856.1"/>
    <property type="molecule type" value="Genomic_DNA"/>
</dbReference>
<evidence type="ECO:0000313" key="5">
    <source>
        <dbReference type="Proteomes" id="UP000434957"/>
    </source>
</evidence>
<dbReference type="Proteomes" id="UP000429607">
    <property type="component" value="Unassembled WGS sequence"/>
</dbReference>
<name>A0A6A3KUY7_9STRA</name>
<gene>
    <name evidence="1" type="ORF">PR001_g15940</name>
    <name evidence="2" type="ORF">PR002_g13586</name>
    <name evidence="3" type="ORF">PR003_g18374</name>
</gene>
<protein>
    <recommendedName>
        <fullName evidence="7">Copia protein</fullName>
    </recommendedName>
</protein>
<keyword evidence="5" id="KW-1185">Reference proteome</keyword>
<proteinExistence type="predicted"/>
<reference evidence="4 6" key="1">
    <citation type="submission" date="2018-09" db="EMBL/GenBank/DDBJ databases">
        <title>Genomic investigation of the strawberry pathogen Phytophthora fragariae indicates pathogenicity is determined by transcriptional variation in three key races.</title>
        <authorList>
            <person name="Adams T.M."/>
            <person name="Armitage A.D."/>
            <person name="Sobczyk M.K."/>
            <person name="Bates H.J."/>
            <person name="Dunwell J.M."/>
            <person name="Nellist C.F."/>
            <person name="Harrison R.J."/>
        </authorList>
    </citation>
    <scope>NUCLEOTIDE SEQUENCE [LARGE SCALE GENOMIC DNA]</scope>
    <source>
        <strain evidence="1 4">SCRP249</strain>
        <strain evidence="2 6">SCRP324</strain>
        <strain evidence="3 5">SCRP333</strain>
    </source>
</reference>
<comment type="caution">
    <text evidence="1">The sequence shown here is derived from an EMBL/GenBank/DDBJ whole genome shotgun (WGS) entry which is preliminary data.</text>
</comment>
<evidence type="ECO:0000313" key="3">
    <source>
        <dbReference type="EMBL" id="KAE9317856.1"/>
    </source>
</evidence>
<dbReference type="AlphaFoldDB" id="A0A6A3KUY7"/>